<dbReference type="PROSITE" id="PS00041">
    <property type="entry name" value="HTH_ARAC_FAMILY_1"/>
    <property type="match status" value="1"/>
</dbReference>
<organism evidence="5 8">
    <name type="scientific">Myxococcus fulvus</name>
    <dbReference type="NCBI Taxonomy" id="33"/>
    <lineage>
        <taxon>Bacteria</taxon>
        <taxon>Pseudomonadati</taxon>
        <taxon>Myxococcota</taxon>
        <taxon>Myxococcia</taxon>
        <taxon>Myxococcales</taxon>
        <taxon>Cystobacterineae</taxon>
        <taxon>Myxococcaceae</taxon>
        <taxon>Myxococcus</taxon>
    </lineage>
</organism>
<dbReference type="AlphaFoldDB" id="A0A511T758"/>
<accession>A0A511T758</accession>
<dbReference type="GO" id="GO:0000976">
    <property type="term" value="F:transcription cis-regulatory region binding"/>
    <property type="evidence" value="ECO:0007669"/>
    <property type="project" value="TreeGrafter"/>
</dbReference>
<evidence type="ECO:0000313" key="7">
    <source>
        <dbReference type="Proteomes" id="UP000183760"/>
    </source>
</evidence>
<evidence type="ECO:0000313" key="6">
    <source>
        <dbReference type="EMBL" id="SEU25366.1"/>
    </source>
</evidence>
<proteinExistence type="predicted"/>
<reference evidence="5 8" key="2">
    <citation type="submission" date="2019-07" db="EMBL/GenBank/DDBJ databases">
        <title>Whole genome shotgun sequence of Myxococcus fulvus NBRC 100333.</title>
        <authorList>
            <person name="Hosoyama A."/>
            <person name="Uohara A."/>
            <person name="Ohji S."/>
            <person name="Ichikawa N."/>
        </authorList>
    </citation>
    <scope>NUCLEOTIDE SEQUENCE [LARGE SCALE GENOMIC DNA]</scope>
    <source>
        <strain evidence="5 8">NBRC 100333</strain>
    </source>
</reference>
<dbReference type="Pfam" id="PF12833">
    <property type="entry name" value="HTH_18"/>
    <property type="match status" value="1"/>
</dbReference>
<evidence type="ECO:0000313" key="5">
    <source>
        <dbReference type="EMBL" id="GEN10006.1"/>
    </source>
</evidence>
<dbReference type="GO" id="GO:0005829">
    <property type="term" value="C:cytosol"/>
    <property type="evidence" value="ECO:0007669"/>
    <property type="project" value="TreeGrafter"/>
</dbReference>
<evidence type="ECO:0000256" key="2">
    <source>
        <dbReference type="ARBA" id="ARBA00023125"/>
    </source>
</evidence>
<evidence type="ECO:0000256" key="1">
    <source>
        <dbReference type="ARBA" id="ARBA00023015"/>
    </source>
</evidence>
<dbReference type="PANTHER" id="PTHR47894:SF4">
    <property type="entry name" value="HTH-TYPE TRANSCRIPTIONAL REGULATOR GADX"/>
    <property type="match status" value="1"/>
</dbReference>
<dbReference type="Proteomes" id="UP000183760">
    <property type="component" value="Unassembled WGS sequence"/>
</dbReference>
<dbReference type="EMBL" id="BJXR01000036">
    <property type="protein sequence ID" value="GEN10006.1"/>
    <property type="molecule type" value="Genomic_DNA"/>
</dbReference>
<dbReference type="InterPro" id="IPR009057">
    <property type="entry name" value="Homeodomain-like_sf"/>
</dbReference>
<comment type="caution">
    <text evidence="5">The sequence shown here is derived from an EMBL/GenBank/DDBJ whole genome shotgun (WGS) entry which is preliminary data.</text>
</comment>
<dbReference type="STRING" id="1334629.MFUL124B02_19845"/>
<reference evidence="6 7" key="1">
    <citation type="submission" date="2016-10" db="EMBL/GenBank/DDBJ databases">
        <authorList>
            <person name="Varghese N."/>
            <person name="Submissions S."/>
        </authorList>
    </citation>
    <scope>NUCLEOTIDE SEQUENCE [LARGE SCALE GENOMIC DNA]</scope>
    <source>
        <strain evidence="6 7">DSM 16525</strain>
    </source>
</reference>
<dbReference type="Gene3D" id="1.10.10.60">
    <property type="entry name" value="Homeodomain-like"/>
    <property type="match status" value="1"/>
</dbReference>
<dbReference type="Proteomes" id="UP000321514">
    <property type="component" value="Unassembled WGS sequence"/>
</dbReference>
<dbReference type="EMBL" id="FOIB01000007">
    <property type="protein sequence ID" value="SEU25366.1"/>
    <property type="molecule type" value="Genomic_DNA"/>
</dbReference>
<name>A0A511T758_MYXFU</name>
<dbReference type="InterPro" id="IPR018060">
    <property type="entry name" value="HTH_AraC"/>
</dbReference>
<evidence type="ECO:0000256" key="3">
    <source>
        <dbReference type="ARBA" id="ARBA00023163"/>
    </source>
</evidence>
<protein>
    <submittedName>
        <fullName evidence="6">Transcriptional regulator, AraC family</fullName>
    </submittedName>
</protein>
<keyword evidence="1" id="KW-0805">Transcription regulation</keyword>
<dbReference type="PANTHER" id="PTHR47894">
    <property type="entry name" value="HTH-TYPE TRANSCRIPTIONAL REGULATOR GADX"/>
    <property type="match status" value="1"/>
</dbReference>
<dbReference type="GO" id="GO:0003700">
    <property type="term" value="F:DNA-binding transcription factor activity"/>
    <property type="evidence" value="ECO:0007669"/>
    <property type="project" value="InterPro"/>
</dbReference>
<feature type="domain" description="HTH araC/xylS-type" evidence="4">
    <location>
        <begin position="200"/>
        <end position="297"/>
    </location>
</feature>
<gene>
    <name evidence="5" type="ORF">MFU01_50430</name>
    <name evidence="6" type="ORF">SAMN05443572_10789</name>
</gene>
<keyword evidence="3" id="KW-0804">Transcription</keyword>
<dbReference type="PROSITE" id="PS01124">
    <property type="entry name" value="HTH_ARAC_FAMILY_2"/>
    <property type="match status" value="1"/>
</dbReference>
<keyword evidence="2" id="KW-0238">DNA-binding</keyword>
<dbReference type="SUPFAM" id="SSF46689">
    <property type="entry name" value="Homeodomain-like"/>
    <property type="match status" value="1"/>
</dbReference>
<keyword evidence="7" id="KW-1185">Reference proteome</keyword>
<dbReference type="SMART" id="SM00342">
    <property type="entry name" value="HTH_ARAC"/>
    <property type="match status" value="1"/>
</dbReference>
<evidence type="ECO:0000259" key="4">
    <source>
        <dbReference type="PROSITE" id="PS01124"/>
    </source>
</evidence>
<dbReference type="InterPro" id="IPR018062">
    <property type="entry name" value="HTH_AraC-typ_CS"/>
</dbReference>
<evidence type="ECO:0000313" key="8">
    <source>
        <dbReference type="Proteomes" id="UP000321514"/>
    </source>
</evidence>
<sequence length="299" mass="33296">MEDQGVMTSPALRRVLEATVARAYPEIATGGRDKVAILQAVLDAHGWRPVLELGLTLRTLSAHPVLRALGAGATPWHTMERWQTLERFLHSRHRTRFVERDVNLTRMTLHHVAIDGGRIRAVNDLFIWGVLIAVLESAGFTGLTVSLESTEGRSVVIHGGRGPKVLPAKTDVATFAWKAPRHIPVRESPPSGEESGSVRDRLQQLMRVDLLHPWTLEESAQRLILSRRGLQRALQEEGTTFSETLQRTRVEAAHALLGEPELTLTDVAFCTGFADQAHFSRTFRKFNEVPPSALRGLLR</sequence>